<keyword evidence="7" id="KW-1185">Reference proteome</keyword>
<dbReference type="GO" id="GO:0005524">
    <property type="term" value="F:ATP binding"/>
    <property type="evidence" value="ECO:0007669"/>
    <property type="project" value="InterPro"/>
</dbReference>
<dbReference type="GO" id="GO:0005576">
    <property type="term" value="C:extracellular region"/>
    <property type="evidence" value="ECO:0007669"/>
    <property type="project" value="InterPro"/>
</dbReference>
<dbReference type="SUPFAM" id="SSF52540">
    <property type="entry name" value="P-loop containing nucleoside triphosphate hydrolases"/>
    <property type="match status" value="1"/>
</dbReference>
<dbReference type="InterPro" id="IPR003439">
    <property type="entry name" value="ABC_transporter-like_ATP-bd"/>
</dbReference>
<dbReference type="InterPro" id="IPR050611">
    <property type="entry name" value="ABCF"/>
</dbReference>
<dbReference type="Proteomes" id="UP001209570">
    <property type="component" value="Unassembled WGS sequence"/>
</dbReference>
<evidence type="ECO:0000259" key="5">
    <source>
        <dbReference type="Pfam" id="PF14295"/>
    </source>
</evidence>
<dbReference type="PANTHER" id="PTHR19211">
    <property type="entry name" value="ATP-BINDING TRANSPORT PROTEIN-RELATED"/>
    <property type="match status" value="1"/>
</dbReference>
<dbReference type="Pfam" id="PF14295">
    <property type="entry name" value="PAN_4"/>
    <property type="match status" value="2"/>
</dbReference>
<proteinExistence type="predicted"/>
<dbReference type="CDD" id="cd01100">
    <property type="entry name" value="APPLE_Factor_XI_like"/>
    <property type="match status" value="1"/>
</dbReference>
<reference evidence="6" key="1">
    <citation type="submission" date="2021-12" db="EMBL/GenBank/DDBJ databases">
        <title>Prjna785345.</title>
        <authorList>
            <person name="Rujirawat T."/>
            <person name="Krajaejun T."/>
        </authorList>
    </citation>
    <scope>NUCLEOTIDE SEQUENCE</scope>
    <source>
        <strain evidence="6">Pi057C3</strain>
    </source>
</reference>
<evidence type="ECO:0000259" key="4">
    <source>
        <dbReference type="Pfam" id="PF00005"/>
    </source>
</evidence>
<dbReference type="EMBL" id="JAKCXM010000544">
    <property type="protein sequence ID" value="KAJ0392994.1"/>
    <property type="molecule type" value="Genomic_DNA"/>
</dbReference>
<keyword evidence="1" id="KW-0677">Repeat</keyword>
<dbReference type="InterPro" id="IPR027417">
    <property type="entry name" value="P-loop_NTPase"/>
</dbReference>
<gene>
    <name evidence="6" type="ORF">P43SY_001043</name>
</gene>
<dbReference type="Gene3D" id="3.50.4.10">
    <property type="entry name" value="Hepatocyte Growth Factor"/>
    <property type="match status" value="2"/>
</dbReference>
<feature type="compositionally biased region" description="Low complexity" evidence="3">
    <location>
        <begin position="49"/>
        <end position="63"/>
    </location>
</feature>
<feature type="domain" description="Apple" evidence="5">
    <location>
        <begin position="513"/>
        <end position="555"/>
    </location>
</feature>
<dbReference type="Gene3D" id="3.40.50.300">
    <property type="entry name" value="P-loop containing nucleotide triphosphate hydrolases"/>
    <property type="match status" value="1"/>
</dbReference>
<dbReference type="Pfam" id="PF00005">
    <property type="entry name" value="ABC_tran"/>
    <property type="match status" value="1"/>
</dbReference>
<dbReference type="PANTHER" id="PTHR19211:SF14">
    <property type="entry name" value="ATP-BINDING CASSETTE SUB-FAMILY F MEMBER 1"/>
    <property type="match status" value="1"/>
</dbReference>
<keyword evidence="2" id="KW-1015">Disulfide bond</keyword>
<dbReference type="InterPro" id="IPR003609">
    <property type="entry name" value="Pan_app"/>
</dbReference>
<organism evidence="6 7">
    <name type="scientific">Pythium insidiosum</name>
    <name type="common">Pythiosis disease agent</name>
    <dbReference type="NCBI Taxonomy" id="114742"/>
    <lineage>
        <taxon>Eukaryota</taxon>
        <taxon>Sar</taxon>
        <taxon>Stramenopiles</taxon>
        <taxon>Oomycota</taxon>
        <taxon>Peronosporomycetes</taxon>
        <taxon>Pythiales</taxon>
        <taxon>Pythiaceae</taxon>
        <taxon>Pythium</taxon>
    </lineage>
</organism>
<dbReference type="InterPro" id="IPR000177">
    <property type="entry name" value="Apple"/>
</dbReference>
<dbReference type="GO" id="GO:0006508">
    <property type="term" value="P:proteolysis"/>
    <property type="evidence" value="ECO:0007669"/>
    <property type="project" value="InterPro"/>
</dbReference>
<evidence type="ECO:0000256" key="2">
    <source>
        <dbReference type="ARBA" id="ARBA00023157"/>
    </source>
</evidence>
<dbReference type="AlphaFoldDB" id="A0AAD5L9Z8"/>
<evidence type="ECO:0000313" key="6">
    <source>
        <dbReference type="EMBL" id="KAJ0392994.1"/>
    </source>
</evidence>
<dbReference type="GO" id="GO:0016887">
    <property type="term" value="F:ATP hydrolysis activity"/>
    <property type="evidence" value="ECO:0007669"/>
    <property type="project" value="InterPro"/>
</dbReference>
<feature type="domain" description="Apple" evidence="5">
    <location>
        <begin position="586"/>
        <end position="621"/>
    </location>
</feature>
<feature type="domain" description="ABC transporter" evidence="4">
    <location>
        <begin position="140"/>
        <end position="170"/>
    </location>
</feature>
<sequence>MLPTMFGQPQKPKNSVIETDPDRPVLSKKEARALKQRDRKARKPKAADEGNTGTGTETETDAMAALSLAGNDAAEPSAPSSSGDKRSHIRPDADRAVILATSQQSRFQTVTYDEYGKNVLLNQFTLSIEPPHGGKTIELLRDTQLKLNYGRNYGLIGPNGIGKSTLLQALGDDLVEGLPAALRVLYVNQLDTSSFSAEQAQGTVLRTVLDADTRVQTLKRKIDILQSVLVHPEQHVTRFASHKAMICNALLQIRVLEKQEDHERGNKIAIKRSGMLGKNARLRLLEMEYEWAQLEQELEWTTLQPEHESVTNADEAAVLRGIHEKLTGYQQNLKVLDEPAMEARARRILANEIILMRGYDKTLAYYDGNYDSYEKAMQRKKMFNERLQVKIDQKTEKMSKMVSKIVQQGQKAKDDKKMQVAASKKKKMERIGYEKNEKGHRFMLNRDRVGYFYSLRGGAEDTANATAQATGSFRRMEAMQHGPVRPYCQIEEGYDFVGQDIKNIQGSIEEGYDFVGQDIKNIQGSVGDCCYACSKTQGCKAWSWTDFNGGTCWLKSGRDAVVQNPNVKSALYFEGYAQACMPEADVDFEGSDITNFPSSQFYGCCERCQKTPGCRAYTWTDFNGAWH</sequence>
<comment type="caution">
    <text evidence="6">The sequence shown here is derived from an EMBL/GenBank/DDBJ whole genome shotgun (WGS) entry which is preliminary data.</text>
</comment>
<feature type="region of interest" description="Disordered" evidence="3">
    <location>
        <begin position="1"/>
        <end position="63"/>
    </location>
</feature>
<feature type="compositionally biased region" description="Basic and acidic residues" evidence="3">
    <location>
        <begin position="20"/>
        <end position="36"/>
    </location>
</feature>
<evidence type="ECO:0000313" key="7">
    <source>
        <dbReference type="Proteomes" id="UP001209570"/>
    </source>
</evidence>
<evidence type="ECO:0008006" key="8">
    <source>
        <dbReference type="Google" id="ProtNLM"/>
    </source>
</evidence>
<name>A0AAD5L9Z8_PYTIN</name>
<accession>A0AAD5L9Z8</accession>
<protein>
    <recommendedName>
        <fullName evidence="8">Apple domain-containing protein</fullName>
    </recommendedName>
</protein>
<evidence type="ECO:0000256" key="3">
    <source>
        <dbReference type="SAM" id="MobiDB-lite"/>
    </source>
</evidence>
<evidence type="ECO:0000256" key="1">
    <source>
        <dbReference type="ARBA" id="ARBA00022737"/>
    </source>
</evidence>